<feature type="domain" description="Enolase C-terminal TIM barrel" evidence="10">
    <location>
        <begin position="296"/>
        <end position="587"/>
    </location>
</feature>
<evidence type="ECO:0000256" key="5">
    <source>
        <dbReference type="ARBA" id="ARBA00023239"/>
    </source>
</evidence>
<name>A0A914B516_PATMI</name>
<dbReference type="OMA" id="MKELICI"/>
<comment type="pathway">
    <text evidence="1">Carbohydrate degradation; glycolysis; pyruvate from D-glyceraldehyde 3-phosphate: step 4/5.</text>
</comment>
<dbReference type="GO" id="GO:0006096">
    <property type="term" value="P:glycolytic process"/>
    <property type="evidence" value="ECO:0007669"/>
    <property type="project" value="UniProtKB-KW"/>
</dbReference>
<evidence type="ECO:0000259" key="11">
    <source>
        <dbReference type="SMART" id="SM01193"/>
    </source>
</evidence>
<dbReference type="InterPro" id="IPR029017">
    <property type="entry name" value="Enolase-like_N"/>
</dbReference>
<dbReference type="Pfam" id="PF00113">
    <property type="entry name" value="Enolase_C"/>
    <property type="match status" value="1"/>
</dbReference>
<keyword evidence="4" id="KW-0324">Glycolysis</keyword>
<dbReference type="GO" id="GO:0004634">
    <property type="term" value="F:phosphopyruvate hydratase activity"/>
    <property type="evidence" value="ECO:0007669"/>
    <property type="project" value="UniProtKB-EC"/>
</dbReference>
<evidence type="ECO:0000256" key="8">
    <source>
        <dbReference type="ARBA" id="ARBA00048333"/>
    </source>
</evidence>
<evidence type="ECO:0000256" key="7">
    <source>
        <dbReference type="ARBA" id="ARBA00034855"/>
    </source>
</evidence>
<dbReference type="SUPFAM" id="SSF54826">
    <property type="entry name" value="Enolase N-terminal domain-like"/>
    <property type="match status" value="1"/>
</dbReference>
<feature type="compositionally biased region" description="Basic and acidic residues" evidence="9">
    <location>
        <begin position="203"/>
        <end position="215"/>
    </location>
</feature>
<dbReference type="InterPro" id="IPR047500">
    <property type="entry name" value="DD_ENO4"/>
</dbReference>
<evidence type="ECO:0000256" key="6">
    <source>
        <dbReference type="ARBA" id="ARBA00031125"/>
    </source>
</evidence>
<feature type="region of interest" description="Disordered" evidence="9">
    <location>
        <begin position="586"/>
        <end position="606"/>
    </location>
</feature>
<dbReference type="Gene3D" id="3.20.20.120">
    <property type="entry name" value="Enolase-like C-terminal domain"/>
    <property type="match status" value="1"/>
</dbReference>
<keyword evidence="5" id="KW-0456">Lyase</keyword>
<comment type="similarity">
    <text evidence="2">Belongs to the enolase family.</text>
</comment>
<dbReference type="PANTHER" id="PTHR11902">
    <property type="entry name" value="ENOLASE"/>
    <property type="match status" value="1"/>
</dbReference>
<organism evidence="12 13">
    <name type="scientific">Patiria miniata</name>
    <name type="common">Bat star</name>
    <name type="synonym">Asterina miniata</name>
    <dbReference type="NCBI Taxonomy" id="46514"/>
    <lineage>
        <taxon>Eukaryota</taxon>
        <taxon>Metazoa</taxon>
        <taxon>Echinodermata</taxon>
        <taxon>Eleutherozoa</taxon>
        <taxon>Asterozoa</taxon>
        <taxon>Asteroidea</taxon>
        <taxon>Valvatacea</taxon>
        <taxon>Valvatida</taxon>
        <taxon>Asterinidae</taxon>
        <taxon>Patiria</taxon>
    </lineage>
</organism>
<dbReference type="EC" id="4.2.1.11" evidence="3"/>
<dbReference type="SMART" id="SM01193">
    <property type="entry name" value="Enolase_N"/>
    <property type="match status" value="1"/>
</dbReference>
<dbReference type="InterPro" id="IPR020811">
    <property type="entry name" value="Enolase_N"/>
</dbReference>
<dbReference type="GO" id="GO:0000015">
    <property type="term" value="C:phosphopyruvate hydratase complex"/>
    <property type="evidence" value="ECO:0007669"/>
    <property type="project" value="InterPro"/>
</dbReference>
<dbReference type="PRINTS" id="PR00148">
    <property type="entry name" value="ENOLASE"/>
</dbReference>
<dbReference type="OrthoDB" id="10009078at2759"/>
<dbReference type="Proteomes" id="UP000887568">
    <property type="component" value="Unplaced"/>
</dbReference>
<feature type="region of interest" description="Disordered" evidence="9">
    <location>
        <begin position="203"/>
        <end position="242"/>
    </location>
</feature>
<dbReference type="GeneID" id="119739642"/>
<evidence type="ECO:0000259" key="10">
    <source>
        <dbReference type="SMART" id="SM01192"/>
    </source>
</evidence>
<dbReference type="Gene3D" id="3.30.390.10">
    <property type="entry name" value="Enolase-like, N-terminal domain"/>
    <property type="match status" value="1"/>
</dbReference>
<evidence type="ECO:0000313" key="13">
    <source>
        <dbReference type="Proteomes" id="UP000887568"/>
    </source>
</evidence>
<proteinExistence type="inferred from homology"/>
<dbReference type="EnsemblMetazoa" id="XM_038214653.1">
    <property type="protein sequence ID" value="XP_038070581.1"/>
    <property type="gene ID" value="LOC119739642"/>
</dbReference>
<dbReference type="InterPro" id="IPR000941">
    <property type="entry name" value="Enolase"/>
</dbReference>
<dbReference type="SUPFAM" id="SSF51604">
    <property type="entry name" value="Enolase C-terminal domain-like"/>
    <property type="match status" value="1"/>
</dbReference>
<dbReference type="RefSeq" id="XP_038070581.1">
    <property type="nucleotide sequence ID" value="XM_038214653.1"/>
</dbReference>
<keyword evidence="13" id="KW-1185">Reference proteome</keyword>
<evidence type="ECO:0000256" key="1">
    <source>
        <dbReference type="ARBA" id="ARBA00005031"/>
    </source>
</evidence>
<feature type="domain" description="Enolase N-terminal" evidence="11">
    <location>
        <begin position="98"/>
        <end position="285"/>
    </location>
</feature>
<evidence type="ECO:0000256" key="4">
    <source>
        <dbReference type="ARBA" id="ARBA00023152"/>
    </source>
</evidence>
<evidence type="ECO:0000256" key="2">
    <source>
        <dbReference type="ARBA" id="ARBA00009604"/>
    </source>
</evidence>
<dbReference type="CTD" id="387712"/>
<dbReference type="GO" id="GO:0000287">
    <property type="term" value="F:magnesium ion binding"/>
    <property type="evidence" value="ECO:0007669"/>
    <property type="project" value="InterPro"/>
</dbReference>
<dbReference type="InterPro" id="IPR036849">
    <property type="entry name" value="Enolase-like_C_sf"/>
</dbReference>
<sequence>MTWMMQTTTCTVRAKCCAVAMAQLPVSTAVITMCASRASERNAREFYDTKQRAVKFYKENGVPERLEEILNSMFYENPPDVYGRLSEHFESLSAPPVIHKVDAREVLDSRGQPTLQADVYCIVKGLEQHLSTVTMASTNLLMENAPIDRKEADEKERQQFVDAALGFIHGPITEAVSGISPANQGEIDENVWKILTRLQKEKEEAERKERERAAELEPPAPEPAKEEKIISPKGKKKLGSAKSTTVVVEEPKEPLLPGCNAACVVSQAVAVAAAKLAKIQTFEHIANLYSAEEQQEFELPLLMVNLLNSGKAYPGKQNLIKELLLIPKPGKTLRESLKQLTAVHHQVSKLLFPKLGVAGSYVNDLGGYCPQYDRPEQLLDLAQEAITALELTPGEDIFIGLNCAASEMFDSDKGKYEMAQGMLKLPDDMVEVYADLINRYPAIVALVDPFKKQDTEQWRKLCERFSEQCFIVGDRAYPRAECFCKQGLGELCSSAISLKLEQMTSVSGIVEASKLVKENDSAVVISSVIGESPDSFLADLAVGVGAKFVKFGALARGERISKYNRLLEIEDMLAAQDRIKMSEGFGFPVIKPPEPEETAENENKEG</sequence>
<comment type="catalytic activity">
    <reaction evidence="8">
        <text>(2R)-2-phosphoglycerate = phosphoenolpyruvate + H2O</text>
        <dbReference type="Rhea" id="RHEA:10164"/>
        <dbReference type="ChEBI" id="CHEBI:15377"/>
        <dbReference type="ChEBI" id="CHEBI:58289"/>
        <dbReference type="ChEBI" id="CHEBI:58702"/>
        <dbReference type="EC" id="4.2.1.11"/>
    </reaction>
</comment>
<dbReference type="InterPro" id="IPR020810">
    <property type="entry name" value="Enolase_C"/>
</dbReference>
<dbReference type="PANTHER" id="PTHR11902:SF30">
    <property type="entry name" value="ENOLASE 4"/>
    <property type="match status" value="1"/>
</dbReference>
<evidence type="ECO:0000256" key="3">
    <source>
        <dbReference type="ARBA" id="ARBA00012058"/>
    </source>
</evidence>
<dbReference type="CDD" id="cd22974">
    <property type="entry name" value="DD_ENO4"/>
    <property type="match status" value="1"/>
</dbReference>
<dbReference type="AlphaFoldDB" id="A0A914B516"/>
<evidence type="ECO:0000313" key="12">
    <source>
        <dbReference type="EnsemblMetazoa" id="XP_038070581.1"/>
    </source>
</evidence>
<protein>
    <recommendedName>
        <fullName evidence="7">Enolase 4</fullName>
        <ecNumber evidence="3">4.2.1.11</ecNumber>
    </recommendedName>
    <alternativeName>
        <fullName evidence="6">2-phospho-D-glycerate hydro-lyase</fullName>
    </alternativeName>
</protein>
<dbReference type="SMART" id="SM01192">
    <property type="entry name" value="Enolase_C"/>
    <property type="match status" value="1"/>
</dbReference>
<evidence type="ECO:0000256" key="9">
    <source>
        <dbReference type="SAM" id="MobiDB-lite"/>
    </source>
</evidence>
<accession>A0A914B516</accession>
<reference evidence="12" key="1">
    <citation type="submission" date="2022-11" db="UniProtKB">
        <authorList>
            <consortium name="EnsemblMetazoa"/>
        </authorList>
    </citation>
    <scope>IDENTIFICATION</scope>
</reference>